<evidence type="ECO:0000313" key="2">
    <source>
        <dbReference type="Proteomes" id="UP000033924"/>
    </source>
</evidence>
<keyword evidence="2" id="KW-1185">Reference proteome</keyword>
<protein>
    <submittedName>
        <fullName evidence="1">Membrane protein</fullName>
    </submittedName>
</protein>
<dbReference type="Pfam" id="PF06092">
    <property type="entry name" value="DUF943"/>
    <property type="match status" value="1"/>
</dbReference>
<dbReference type="AlphaFoldDB" id="A0A0M2K8M7"/>
<reference evidence="1 2" key="1">
    <citation type="submission" date="2015-01" db="EMBL/GenBank/DDBJ databases">
        <title>Erwinia tracheiphila.</title>
        <authorList>
            <person name="Shapiro L.R."/>
        </authorList>
    </citation>
    <scope>NUCLEOTIDE SEQUENCE [LARGE SCALE GENOMIC DNA]</scope>
    <source>
        <strain evidence="1 2">BuffGH</strain>
    </source>
</reference>
<comment type="caution">
    <text evidence="1">The sequence shown here is derived from an EMBL/GenBank/DDBJ whole genome shotgun (WGS) entry which is preliminary data.</text>
</comment>
<proteinExistence type="predicted"/>
<accession>A0A0M2K8M7</accession>
<dbReference type="EMBL" id="JXNU01000003">
    <property type="protein sequence ID" value="KKF35284.1"/>
    <property type="molecule type" value="Genomic_DNA"/>
</dbReference>
<dbReference type="InterPro" id="IPR010351">
    <property type="entry name" value="DUF943"/>
</dbReference>
<dbReference type="RefSeq" id="WP_016190066.1">
    <property type="nucleotide sequence ID" value="NZ_CP089932.1"/>
</dbReference>
<evidence type="ECO:0000313" key="1">
    <source>
        <dbReference type="EMBL" id="KKF35284.1"/>
    </source>
</evidence>
<gene>
    <name evidence="1" type="ORF">SY86_07370</name>
</gene>
<dbReference type="Proteomes" id="UP000033924">
    <property type="component" value="Unassembled WGS sequence"/>
</dbReference>
<name>A0A0M2K8M7_9GAMM</name>
<dbReference type="PATRIC" id="fig|65700.7.peg.1873"/>
<sequence length="156" mass="17836">MRVKNKKTMALLFLAGCVLPGYWLWLSLRPVEIIAVHHRGNNFSAILVENPPITDKGKINWWMENKAIFKEKYNVPDPAEDGSFSVTVWLFGDGYKEEGKYDRFCFNDMKTKKNCIEKDAVFTVTNSKNIGTVFTIYDGDNYRLGQNGDIIKVASD</sequence>
<organism evidence="1 2">
    <name type="scientific">Erwinia tracheiphila</name>
    <dbReference type="NCBI Taxonomy" id="65700"/>
    <lineage>
        <taxon>Bacteria</taxon>
        <taxon>Pseudomonadati</taxon>
        <taxon>Pseudomonadota</taxon>
        <taxon>Gammaproteobacteria</taxon>
        <taxon>Enterobacterales</taxon>
        <taxon>Erwiniaceae</taxon>
        <taxon>Erwinia</taxon>
    </lineage>
</organism>